<evidence type="ECO:0000313" key="6">
    <source>
        <dbReference type="EMBL" id="OUM21485.1"/>
    </source>
</evidence>
<dbReference type="Pfam" id="PF02550">
    <property type="entry name" value="AcetylCoA_hydro"/>
    <property type="match status" value="1"/>
</dbReference>
<name>A0A252F6T1_9FIRM</name>
<keyword evidence="3" id="KW-0443">Lipid metabolism</keyword>
<comment type="catalytic activity">
    <reaction evidence="3">
        <text>butanoate + acetyl-CoA = butanoyl-CoA + acetate</text>
        <dbReference type="Rhea" id="RHEA:30071"/>
        <dbReference type="ChEBI" id="CHEBI:17968"/>
        <dbReference type="ChEBI" id="CHEBI:30089"/>
        <dbReference type="ChEBI" id="CHEBI:57288"/>
        <dbReference type="ChEBI" id="CHEBI:57371"/>
    </reaction>
</comment>
<evidence type="ECO:0000259" key="5">
    <source>
        <dbReference type="Pfam" id="PF13336"/>
    </source>
</evidence>
<evidence type="ECO:0000256" key="3">
    <source>
        <dbReference type="HAMAP-Rule" id="MF_03228"/>
    </source>
</evidence>
<gene>
    <name evidence="6" type="ORF">CBW42_02625</name>
</gene>
<dbReference type="InterPro" id="IPR037171">
    <property type="entry name" value="NagB/RpiA_transferase-like"/>
</dbReference>
<dbReference type="InterPro" id="IPR026888">
    <property type="entry name" value="AcetylCoA_hyd_C"/>
</dbReference>
<proteinExistence type="inferred from homology"/>
<comment type="function">
    <text evidence="3">Coenzyme A-transferase that converts butyrate to butyryl-CoA.</text>
</comment>
<dbReference type="AlphaFoldDB" id="A0A252F6T1"/>
<dbReference type="InterPro" id="IPR038460">
    <property type="entry name" value="AcetylCoA_hyd_C_sf"/>
</dbReference>
<dbReference type="GO" id="GO:0008775">
    <property type="term" value="F:acetate CoA-transferase activity"/>
    <property type="evidence" value="ECO:0007669"/>
    <property type="project" value="InterPro"/>
</dbReference>
<evidence type="ECO:0000256" key="2">
    <source>
        <dbReference type="ARBA" id="ARBA00022679"/>
    </source>
</evidence>
<evidence type="ECO:0000259" key="4">
    <source>
        <dbReference type="Pfam" id="PF02550"/>
    </source>
</evidence>
<dbReference type="PANTHER" id="PTHR21432:SF20">
    <property type="entry name" value="ACETYL-COA HYDROLASE"/>
    <property type="match status" value="1"/>
</dbReference>
<evidence type="ECO:0000313" key="7">
    <source>
        <dbReference type="Proteomes" id="UP000194903"/>
    </source>
</evidence>
<comment type="caution">
    <text evidence="6">The sequence shown here is derived from an EMBL/GenBank/DDBJ whole genome shotgun (WGS) entry which is preliminary data.</text>
</comment>
<dbReference type="PANTHER" id="PTHR21432">
    <property type="entry name" value="ACETYL-COA HYDROLASE-RELATED"/>
    <property type="match status" value="1"/>
</dbReference>
<dbReference type="Pfam" id="PF13336">
    <property type="entry name" value="AcetylCoA_hyd_C"/>
    <property type="match status" value="1"/>
</dbReference>
<dbReference type="HAMAP" id="MF_03228">
    <property type="entry name" value="But_CoA_trans"/>
    <property type="match status" value="1"/>
</dbReference>
<dbReference type="GO" id="GO:0006084">
    <property type="term" value="P:acetyl-CoA metabolic process"/>
    <property type="evidence" value="ECO:0007669"/>
    <property type="project" value="UniProtKB-UniRule"/>
</dbReference>
<dbReference type="UniPathway" id="UPA00863"/>
<keyword evidence="2 3" id="KW-0808">Transferase</keyword>
<dbReference type="InterPro" id="IPR046433">
    <property type="entry name" value="ActCoA_hydro"/>
</dbReference>
<feature type="binding site" evidence="3">
    <location>
        <position position="341"/>
    </location>
    <ligand>
        <name>CoA</name>
        <dbReference type="ChEBI" id="CHEBI:57287"/>
    </ligand>
</feature>
<dbReference type="EMBL" id="NHOC01000002">
    <property type="protein sequence ID" value="OUM21485.1"/>
    <property type="molecule type" value="Genomic_DNA"/>
</dbReference>
<reference evidence="6 7" key="1">
    <citation type="submission" date="2017-05" db="EMBL/GenBank/DDBJ databases">
        <title>Butyricicoccus porcorum sp. nov. a butyrate-producing bacterium from the swine intestinal tract.</title>
        <authorList>
            <person name="Trachsel J."/>
            <person name="Humphrey S."/>
            <person name="Allen H.K."/>
        </authorList>
    </citation>
    <scope>NUCLEOTIDE SEQUENCE [LARGE SCALE GENOMIC DNA]</scope>
    <source>
        <strain evidence="6">BB10</strain>
    </source>
</reference>
<dbReference type="OrthoDB" id="9801795at2"/>
<organism evidence="6 7">
    <name type="scientific">Butyricicoccus porcorum</name>
    <dbReference type="NCBI Taxonomy" id="1945634"/>
    <lineage>
        <taxon>Bacteria</taxon>
        <taxon>Bacillati</taxon>
        <taxon>Bacillota</taxon>
        <taxon>Clostridia</taxon>
        <taxon>Eubacteriales</taxon>
        <taxon>Butyricicoccaceae</taxon>
        <taxon>Butyricicoccus</taxon>
    </lineage>
</organism>
<keyword evidence="3" id="KW-0963">Cytoplasm</keyword>
<comment type="pathway">
    <text evidence="3">Lipid metabolism; butanoate metabolism.</text>
</comment>
<dbReference type="Gene3D" id="3.40.1080.10">
    <property type="entry name" value="Glutaconate Coenzyme A-transferase"/>
    <property type="match status" value="1"/>
</dbReference>
<dbReference type="SUPFAM" id="SSF100950">
    <property type="entry name" value="NagB/RpiA/CoA transferase-like"/>
    <property type="match status" value="2"/>
</dbReference>
<feature type="binding site" evidence="3">
    <location>
        <begin position="218"/>
        <end position="222"/>
    </location>
    <ligand>
        <name>CoA</name>
        <dbReference type="ChEBI" id="CHEBI:57287"/>
    </ligand>
</feature>
<accession>A0A252F6T1</accession>
<comment type="subcellular location">
    <subcellularLocation>
        <location evidence="3">Cytoplasm</location>
    </subcellularLocation>
</comment>
<dbReference type="Gene3D" id="3.30.750.70">
    <property type="entry name" value="4-hydroxybutyrate coenzyme like domains"/>
    <property type="match status" value="1"/>
</dbReference>
<feature type="domain" description="Acetyl-CoA hydrolase/transferase C-terminal" evidence="5">
    <location>
        <begin position="277"/>
        <end position="430"/>
    </location>
</feature>
<dbReference type="Gene3D" id="3.40.1080.20">
    <property type="entry name" value="Acetyl-CoA hydrolase/transferase C-terminal domain"/>
    <property type="match status" value="1"/>
</dbReference>
<dbReference type="GO" id="GO:0005737">
    <property type="term" value="C:cytoplasm"/>
    <property type="evidence" value="ECO:0007669"/>
    <property type="project" value="UniProtKB-SubCell"/>
</dbReference>
<dbReference type="EC" id="2.8.3.-" evidence="3"/>
<dbReference type="RefSeq" id="WP_087017475.1">
    <property type="nucleotide sequence ID" value="NZ_CP178353.1"/>
</dbReference>
<feature type="active site" description="5-glutamyl coenzyme A thioester intermediate" evidence="3">
    <location>
        <position position="243"/>
    </location>
</feature>
<comment type="similarity">
    <text evidence="1 3">Belongs to the acetyl-CoA hydrolase/transferase family.</text>
</comment>
<feature type="domain" description="Acetyl-CoA hydrolase/transferase N-terminal" evidence="4">
    <location>
        <begin position="5"/>
        <end position="186"/>
    </location>
</feature>
<feature type="binding site" evidence="3">
    <location>
        <position position="318"/>
    </location>
    <ligand>
        <name>CoA</name>
        <dbReference type="ChEBI" id="CHEBI:57287"/>
    </ligand>
</feature>
<keyword evidence="7" id="KW-1185">Reference proteome</keyword>
<sequence>MSIFTEYRSKLRTPEEAVRVVKSGDWIDYTTSLGKPILLDQALAKRRDELFDVKIRGNLINGPIEVAECDPSQEHFIYNSWHCSTYERNLCDRGLCYFIPMVFHNNSAYYKHFLDVNVAMMSVTPMDKHGFFNFSTSTGVCAQILRKADIVILEINPNLPKLYGGYDECIHISDVDYIVEGEHEPFPELPIPVPTETDRLIAANLMPHLSNGITLQLGIGSLPNAVGQLIAQSDLKDLGMHTELCSDAYLELHNAGKLTNKYKTINRGKSVLGVAIGSRSLYEWIDENPSVAAYPLEYVNSPTVIEQIDNMVSINSCISIDLFGQVSSETSGMRHISGTGGQLDFLIGASASRGGKAFICMSSTFSDKNGKRHSRVLPHFNGEIITSPRSQVYYLATEYGVVNMEGRSTWERAELLISLAHPDFREDLICAAEQQHIWRRSNKRY</sequence>
<dbReference type="GO" id="GO:0006083">
    <property type="term" value="P:acetate metabolic process"/>
    <property type="evidence" value="ECO:0007669"/>
    <property type="project" value="InterPro"/>
</dbReference>
<protein>
    <recommendedName>
        <fullName evidence="3">Probable butyrate:acetyl-CoA coenzyme A-transferase</fullName>
        <shortName evidence="3">Butyrate CoA-transferase</shortName>
        <ecNumber evidence="3">2.8.3.-</ecNumber>
    </recommendedName>
</protein>
<dbReference type="Proteomes" id="UP000194903">
    <property type="component" value="Unassembled WGS sequence"/>
</dbReference>
<dbReference type="InterPro" id="IPR023990">
    <property type="entry name" value="Butryl-CoA_acetate_CoA_Tfrase"/>
</dbReference>
<dbReference type="InterPro" id="IPR003702">
    <property type="entry name" value="ActCoA_hydro_N"/>
</dbReference>
<keyword evidence="3" id="KW-0276">Fatty acid metabolism</keyword>
<evidence type="ECO:0000256" key="1">
    <source>
        <dbReference type="ARBA" id="ARBA00009632"/>
    </source>
</evidence>
<dbReference type="GO" id="GO:0019605">
    <property type="term" value="P:butyrate metabolic process"/>
    <property type="evidence" value="ECO:0007669"/>
    <property type="project" value="UniProtKB-UniRule"/>
</dbReference>